<protein>
    <recommendedName>
        <fullName evidence="1">Dinitrogenase iron-molybdenum cofactor biosynthesis domain-containing protein</fullName>
    </recommendedName>
</protein>
<proteinExistence type="predicted"/>
<dbReference type="InterPro" id="IPR034165">
    <property type="entry name" value="NifB_C"/>
</dbReference>
<dbReference type="Pfam" id="PF02579">
    <property type="entry name" value="Nitro_FeMo-Co"/>
    <property type="match status" value="1"/>
</dbReference>
<dbReference type="InterPro" id="IPR036105">
    <property type="entry name" value="DiNase_FeMo-co_biosyn_sf"/>
</dbReference>
<dbReference type="SUPFAM" id="SSF53146">
    <property type="entry name" value="Nitrogenase accessory factor-like"/>
    <property type="match status" value="1"/>
</dbReference>
<sequence>MDENNEALKAYDIPQAYDNNLAFKEDMKEAMKKDVKQYSREENSSSSFEYNEKLKEVSDVSKVIVMEDHKETPVSARYRFAIATKSGINVDQHFGHATEFHIYEYKDGDISFVELRNIEKYCTGIEECDDHEDKINRTIRTIEDCSAVLAMRAGDAPIKKLAEKGIEVFQMYDGIRSGINKAIESLKSNSKVAQI</sequence>
<keyword evidence="3" id="KW-1185">Reference proteome</keyword>
<dbReference type="Proteomes" id="UP000286268">
    <property type="component" value="Chromosome"/>
</dbReference>
<name>A0A3R5QY13_9CLOT</name>
<accession>A0A3R5QY13</accession>
<dbReference type="AlphaFoldDB" id="A0A3R5QY13"/>
<evidence type="ECO:0000313" key="2">
    <source>
        <dbReference type="EMBL" id="QAA35350.1"/>
    </source>
</evidence>
<dbReference type="CDD" id="cd00852">
    <property type="entry name" value="NifB"/>
    <property type="match status" value="1"/>
</dbReference>
<dbReference type="InterPro" id="IPR003731">
    <property type="entry name" value="Di-Nase_FeMo-co_biosynth"/>
</dbReference>
<evidence type="ECO:0000259" key="1">
    <source>
        <dbReference type="Pfam" id="PF02579"/>
    </source>
</evidence>
<feature type="domain" description="Dinitrogenase iron-molybdenum cofactor biosynthesis" evidence="1">
    <location>
        <begin position="88"/>
        <end position="182"/>
    </location>
</feature>
<dbReference type="PANTHER" id="PTHR33937">
    <property type="entry name" value="IRON-MOLYBDENUM PROTEIN-RELATED-RELATED"/>
    <property type="match status" value="1"/>
</dbReference>
<evidence type="ECO:0000313" key="3">
    <source>
        <dbReference type="Proteomes" id="UP000286268"/>
    </source>
</evidence>
<dbReference type="Gene3D" id="3.30.420.130">
    <property type="entry name" value="Dinitrogenase iron-molybdenum cofactor biosynthesis domain"/>
    <property type="match status" value="1"/>
</dbReference>
<dbReference type="InterPro" id="IPR051840">
    <property type="entry name" value="NifX/NifY_domain"/>
</dbReference>
<dbReference type="KEGG" id="cmah:C1I91_19385"/>
<dbReference type="PANTHER" id="PTHR33937:SF2">
    <property type="entry name" value="DINITROGENASE IRON-MOLYBDENUM COFACTOR BIOSYNTHESIS DOMAIN-CONTAINING PROTEIN"/>
    <property type="match status" value="1"/>
</dbReference>
<reference evidence="2 3" key="1">
    <citation type="submission" date="2018-01" db="EMBL/GenBank/DDBJ databases">
        <title>Genome Sequencing and Assembly of Anaerobacter polyendosporus strain CT4.</title>
        <authorList>
            <person name="Tachaapaikoon C."/>
            <person name="Sutheeworapong S."/>
            <person name="Jenjaroenpun P."/>
            <person name="Wongsurawat T."/>
            <person name="Nookeaw I."/>
            <person name="Cheawchanlertfa P."/>
            <person name="Kosugi A."/>
            <person name="Cheevadhanarak S."/>
            <person name="Ratanakhanokchai K."/>
        </authorList>
    </citation>
    <scope>NUCLEOTIDE SEQUENCE [LARGE SCALE GENOMIC DNA]</scope>
    <source>
        <strain evidence="2 3">CT4</strain>
    </source>
</reference>
<organism evidence="2 3">
    <name type="scientific">Clostridium manihotivorum</name>
    <dbReference type="NCBI Taxonomy" id="2320868"/>
    <lineage>
        <taxon>Bacteria</taxon>
        <taxon>Bacillati</taxon>
        <taxon>Bacillota</taxon>
        <taxon>Clostridia</taxon>
        <taxon>Eubacteriales</taxon>
        <taxon>Clostridiaceae</taxon>
        <taxon>Clostridium</taxon>
    </lineage>
</organism>
<dbReference type="EMBL" id="CP025746">
    <property type="protein sequence ID" value="QAA35350.1"/>
    <property type="molecule type" value="Genomic_DNA"/>
</dbReference>
<gene>
    <name evidence="2" type="ORF">C1I91_19385</name>
</gene>